<dbReference type="Pfam" id="PF01367">
    <property type="entry name" value="5_3_exonuc"/>
    <property type="match status" value="1"/>
</dbReference>
<feature type="domain" description="5'-3' exonuclease" evidence="11">
    <location>
        <begin position="3"/>
        <end position="265"/>
    </location>
</feature>
<dbReference type="GO" id="GO:0003887">
    <property type="term" value="F:DNA-directed DNA polymerase activity"/>
    <property type="evidence" value="ECO:0007669"/>
    <property type="project" value="UniProtKB-KW"/>
</dbReference>
<dbReference type="GO" id="GO:0006302">
    <property type="term" value="P:double-strand break repair"/>
    <property type="evidence" value="ECO:0007669"/>
    <property type="project" value="TreeGrafter"/>
</dbReference>
<keyword evidence="5" id="KW-0235">DNA replication</keyword>
<comment type="similarity">
    <text evidence="1">Belongs to the DNA polymerase type-A family.</text>
</comment>
<dbReference type="InterPro" id="IPR029060">
    <property type="entry name" value="PIN-like_dom_sf"/>
</dbReference>
<evidence type="ECO:0000259" key="11">
    <source>
        <dbReference type="SMART" id="SM00475"/>
    </source>
</evidence>
<dbReference type="Gene3D" id="3.40.50.1010">
    <property type="entry name" value="5'-nuclease"/>
    <property type="match status" value="1"/>
</dbReference>
<evidence type="ECO:0000256" key="1">
    <source>
        <dbReference type="ARBA" id="ARBA00007705"/>
    </source>
</evidence>
<dbReference type="FunFam" id="1.10.150.20:FF:000003">
    <property type="entry name" value="DNA polymerase I"/>
    <property type="match status" value="1"/>
</dbReference>
<dbReference type="InterPro" id="IPR020046">
    <property type="entry name" value="5-3_exonucl_a-hlix_arch_N"/>
</dbReference>
<evidence type="ECO:0000256" key="10">
    <source>
        <dbReference type="ARBA" id="ARBA00049244"/>
    </source>
</evidence>
<comment type="catalytic activity">
    <reaction evidence="10">
        <text>DNA(n) + a 2'-deoxyribonucleoside 5'-triphosphate = DNA(n+1) + diphosphate</text>
        <dbReference type="Rhea" id="RHEA:22508"/>
        <dbReference type="Rhea" id="RHEA-COMP:17339"/>
        <dbReference type="Rhea" id="RHEA-COMP:17340"/>
        <dbReference type="ChEBI" id="CHEBI:33019"/>
        <dbReference type="ChEBI" id="CHEBI:61560"/>
        <dbReference type="ChEBI" id="CHEBI:173112"/>
        <dbReference type="EC" id="2.7.7.7"/>
    </reaction>
</comment>
<dbReference type="InterPro" id="IPR008918">
    <property type="entry name" value="HhH2"/>
</dbReference>
<dbReference type="InterPro" id="IPR036397">
    <property type="entry name" value="RNaseH_sf"/>
</dbReference>
<dbReference type="InterPro" id="IPR002298">
    <property type="entry name" value="DNA_polymerase_A"/>
</dbReference>
<evidence type="ECO:0000256" key="2">
    <source>
        <dbReference type="ARBA" id="ARBA00012417"/>
    </source>
</evidence>
<dbReference type="InterPro" id="IPR020045">
    <property type="entry name" value="DNA_polI_H3TH"/>
</dbReference>
<dbReference type="SUPFAM" id="SSF56672">
    <property type="entry name" value="DNA/RNA polymerases"/>
    <property type="match status" value="1"/>
</dbReference>
<keyword evidence="8" id="KW-0238">DNA-binding</keyword>
<evidence type="ECO:0000256" key="5">
    <source>
        <dbReference type="ARBA" id="ARBA00022705"/>
    </source>
</evidence>
<keyword evidence="9" id="KW-0234">DNA repair</keyword>
<evidence type="ECO:0000313" key="14">
    <source>
        <dbReference type="Proteomes" id="UP000273278"/>
    </source>
</evidence>
<dbReference type="FunFam" id="1.20.1060.10:FF:000001">
    <property type="entry name" value="DNA polymerase I"/>
    <property type="match status" value="1"/>
</dbReference>
<dbReference type="RefSeq" id="WP_015504601.1">
    <property type="nucleotide sequence ID" value="NZ_CP017686.1"/>
</dbReference>
<dbReference type="PANTHER" id="PTHR10133:SF27">
    <property type="entry name" value="DNA POLYMERASE NU"/>
    <property type="match status" value="1"/>
</dbReference>
<organism evidence="13 14">
    <name type="scientific">Methanomethylophilus alvi</name>
    <dbReference type="NCBI Taxonomy" id="1291540"/>
    <lineage>
        <taxon>Archaea</taxon>
        <taxon>Methanobacteriati</taxon>
        <taxon>Thermoplasmatota</taxon>
        <taxon>Thermoplasmata</taxon>
        <taxon>Methanomassiliicoccales</taxon>
        <taxon>Methanomethylophilaceae</taxon>
        <taxon>Methanomethylophilus</taxon>
    </lineage>
</organism>
<keyword evidence="7" id="KW-0239">DNA-directed DNA polymerase</keyword>
<dbReference type="EC" id="2.7.7.7" evidence="2"/>
<dbReference type="Pfam" id="PF02739">
    <property type="entry name" value="5_3_exonuc_N"/>
    <property type="match status" value="1"/>
</dbReference>
<dbReference type="InterPro" id="IPR002421">
    <property type="entry name" value="5-3_exonuclease"/>
</dbReference>
<evidence type="ECO:0000256" key="7">
    <source>
        <dbReference type="ARBA" id="ARBA00022932"/>
    </source>
</evidence>
<dbReference type="PROSITE" id="PS00447">
    <property type="entry name" value="DNA_POLYMERASE_A"/>
    <property type="match status" value="1"/>
</dbReference>
<dbReference type="CDD" id="cd09859">
    <property type="entry name" value="PIN_53EXO"/>
    <property type="match status" value="1"/>
</dbReference>
<evidence type="ECO:0000256" key="3">
    <source>
        <dbReference type="ARBA" id="ARBA00022679"/>
    </source>
</evidence>
<sequence length="870" mass="96271">MKGKVLLVDGFSILFRSFYAMPPNMTAPDGTHTNAVYGFLSILNKEVEEESPDHLAVAFDLPSPTFRHKLYPEYKGTRKPAPSEFTEQIPVLRSLLDQMGIPVVSAEGWEADDVLGSLAGQAEASGYEVRILSGDRDLLQTVTDSTVVVIPKTKGGQTVYEHYSPEDVQETYGVTPQAFIELKALMGDASDNVPGLPGVGEKTAQKILAQFGTIENAYAHVDELKPPKAAAAMRDGYDTLLLSKELVTIRRDAPVTFDEEAFRMGNIYTPEAYDSFKRLGFKSMLGRFGDVAVRSPSERKRAAEAGDPDSFLPYFEGKDIGVSAVFQDGAFYGACICSSDRSVFLPRRLGEDLLRRNIAEAVSRSSSAATVDAKGLLRWMRADVSPRMVDCVVAAYLLNPLKSDWNCESVASGFLNESIPAREEVLGKSVNMLTDPAAISDFALTEADVALRSAPLLLKSLEDAGMLPLFRDVEMPLTYVLASMESNGICASKDKLKEYSDKLGVRIADLTAEIYREAGQEFNINSPKQMGIVLFEKMGIQGAKRTKTGYSTAEDVLEKLAPDHPIVAHILEYRSCAKLKSTYADALADYIRKDGRIHTSFNQTITATGRLSSSDPNLQNIPMKDDMGRRIRKCFHPAEGCVFVDADYSQIELRVLAHMSGDENLINAYRQSKDIHRTTASQIFHVPFEEVTDQMRRNAKAVNFGIVYGISSFGLSQGLSISRKEADEFIDQYFRTYPRIKDFLDGLISSAKEKGYAESLYGRRRPIPELNAANYIQRSFGERAAMNSPIQGTAADIIKMAMNRVMRRLSADVPDAKMVLQIHDEILIECKEADADRVADILRTEMAAAADLKVELETDCHIGRDWYEAK</sequence>
<protein>
    <recommendedName>
        <fullName evidence="2">DNA-directed DNA polymerase</fullName>
        <ecNumber evidence="2">2.7.7.7</ecNumber>
    </recommendedName>
</protein>
<dbReference type="InterPro" id="IPR018320">
    <property type="entry name" value="DNA_polymerase_1"/>
</dbReference>
<dbReference type="InterPro" id="IPR012337">
    <property type="entry name" value="RNaseH-like_sf"/>
</dbReference>
<evidence type="ECO:0000256" key="8">
    <source>
        <dbReference type="ARBA" id="ARBA00023125"/>
    </source>
</evidence>
<dbReference type="NCBIfam" id="NF004397">
    <property type="entry name" value="PRK05755.1"/>
    <property type="match status" value="1"/>
</dbReference>
<evidence type="ECO:0000256" key="9">
    <source>
        <dbReference type="ARBA" id="ARBA00023204"/>
    </source>
</evidence>
<dbReference type="SMART" id="SM00482">
    <property type="entry name" value="POLAc"/>
    <property type="match status" value="1"/>
</dbReference>
<dbReference type="PRINTS" id="PR00868">
    <property type="entry name" value="DNAPOLI"/>
</dbReference>
<gene>
    <name evidence="13" type="ORF">BKD89_03515</name>
</gene>
<dbReference type="Pfam" id="PF00476">
    <property type="entry name" value="DNA_pol_A"/>
    <property type="match status" value="1"/>
</dbReference>
<dbReference type="InterPro" id="IPR036279">
    <property type="entry name" value="5-3_exonuclease_C_sf"/>
</dbReference>
<dbReference type="InterPro" id="IPR001098">
    <property type="entry name" value="DNA-dir_DNA_pol_A_palm_dom"/>
</dbReference>
<dbReference type="AlphaFoldDB" id="A0A3G3IG77"/>
<dbReference type="GO" id="GO:0006261">
    <property type="term" value="P:DNA-templated DNA replication"/>
    <property type="evidence" value="ECO:0007669"/>
    <property type="project" value="InterPro"/>
</dbReference>
<dbReference type="SMART" id="SM00279">
    <property type="entry name" value="HhH2"/>
    <property type="match status" value="1"/>
</dbReference>
<reference evidence="13 14" key="1">
    <citation type="submission" date="2016-10" db="EMBL/GenBank/DDBJ databases">
        <title>Complete genome of the TMA-utilizing, human hosted archaeon Methanomethylophilus alvus Gen. nov, sp. nov., strain Mx-05, derived from a pure culture.</title>
        <authorList>
            <person name="Brugere J.-F."/>
            <person name="Ben Hania W."/>
            <person name="Chaudhary P.P."/>
            <person name="Gaci N."/>
            <person name="Borrel G."/>
            <person name="Cao Van Tuat L."/>
            <person name="Fardeau M.-L."/>
            <person name="Harris H.M.B."/>
            <person name="O'Toole P.W."/>
            <person name="Ollivier B."/>
        </authorList>
    </citation>
    <scope>NUCLEOTIDE SEQUENCE [LARGE SCALE GENOMIC DNA]</scope>
    <source>
        <strain evidence="13 14">Mx-05</strain>
    </source>
</reference>
<dbReference type="SUPFAM" id="SSF47807">
    <property type="entry name" value="5' to 3' exonuclease, C-terminal subdomain"/>
    <property type="match status" value="1"/>
</dbReference>
<evidence type="ECO:0000259" key="12">
    <source>
        <dbReference type="SMART" id="SM00482"/>
    </source>
</evidence>
<accession>A0A3G3IG77</accession>
<dbReference type="CDD" id="cd08637">
    <property type="entry name" value="DNA_pol_A_pol_I_C"/>
    <property type="match status" value="1"/>
</dbReference>
<dbReference type="SUPFAM" id="SSF88723">
    <property type="entry name" value="PIN domain-like"/>
    <property type="match status" value="1"/>
</dbReference>
<keyword evidence="3" id="KW-0808">Transferase</keyword>
<proteinExistence type="inferred from homology"/>
<evidence type="ECO:0000313" key="13">
    <source>
        <dbReference type="EMBL" id="AYQ54873.1"/>
    </source>
</evidence>
<dbReference type="NCBIfam" id="TIGR00593">
    <property type="entry name" value="pola"/>
    <property type="match status" value="1"/>
</dbReference>
<dbReference type="Proteomes" id="UP000273278">
    <property type="component" value="Chromosome"/>
</dbReference>
<name>A0A3G3IG77_9ARCH</name>
<dbReference type="FunFam" id="1.10.150.20:FF:000002">
    <property type="entry name" value="DNA polymerase I"/>
    <property type="match status" value="1"/>
</dbReference>
<evidence type="ECO:0000256" key="6">
    <source>
        <dbReference type="ARBA" id="ARBA00022763"/>
    </source>
</evidence>
<dbReference type="Gene3D" id="1.20.1060.10">
    <property type="entry name" value="Taq DNA Polymerase, Chain T, domain 4"/>
    <property type="match status" value="1"/>
</dbReference>
<feature type="domain" description="DNA-directed DNA polymerase family A palm" evidence="12">
    <location>
        <begin position="628"/>
        <end position="834"/>
    </location>
</feature>
<dbReference type="SMART" id="SM00475">
    <property type="entry name" value="53EXOc"/>
    <property type="match status" value="1"/>
</dbReference>
<keyword evidence="4" id="KW-0548">Nucleotidyltransferase</keyword>
<dbReference type="InterPro" id="IPR043502">
    <property type="entry name" value="DNA/RNA_pol_sf"/>
</dbReference>
<dbReference type="InterPro" id="IPR019760">
    <property type="entry name" value="DNA-dir_DNA_pol_A_CS"/>
</dbReference>
<dbReference type="GO" id="GO:0003677">
    <property type="term" value="F:DNA binding"/>
    <property type="evidence" value="ECO:0007669"/>
    <property type="project" value="UniProtKB-KW"/>
</dbReference>
<dbReference type="Gene3D" id="3.30.420.10">
    <property type="entry name" value="Ribonuclease H-like superfamily/Ribonuclease H"/>
    <property type="match status" value="1"/>
</dbReference>
<dbReference type="EMBL" id="CP017686">
    <property type="protein sequence ID" value="AYQ54873.1"/>
    <property type="molecule type" value="Genomic_DNA"/>
</dbReference>
<dbReference type="GeneID" id="41321505"/>
<dbReference type="CDD" id="cd09898">
    <property type="entry name" value="H3TH_53EXO"/>
    <property type="match status" value="1"/>
</dbReference>
<dbReference type="Gene3D" id="3.30.70.370">
    <property type="match status" value="1"/>
</dbReference>
<dbReference type="SUPFAM" id="SSF53098">
    <property type="entry name" value="Ribonuclease H-like"/>
    <property type="match status" value="1"/>
</dbReference>
<dbReference type="Gene3D" id="1.10.150.20">
    <property type="entry name" value="5' to 3' exonuclease, C-terminal subdomain"/>
    <property type="match status" value="2"/>
</dbReference>
<dbReference type="GO" id="GO:0008409">
    <property type="term" value="F:5'-3' exonuclease activity"/>
    <property type="evidence" value="ECO:0007669"/>
    <property type="project" value="InterPro"/>
</dbReference>
<dbReference type="PANTHER" id="PTHR10133">
    <property type="entry name" value="DNA POLYMERASE I"/>
    <property type="match status" value="1"/>
</dbReference>
<dbReference type="CDD" id="cd06140">
    <property type="entry name" value="DNA_polA_I_Bacillus_like_exo"/>
    <property type="match status" value="1"/>
</dbReference>
<keyword evidence="6" id="KW-0227">DNA damage</keyword>
<evidence type="ECO:0000256" key="4">
    <source>
        <dbReference type="ARBA" id="ARBA00022695"/>
    </source>
</evidence>